<dbReference type="EMBL" id="JTHE03000023">
    <property type="protein sequence ID" value="MCM1981889.1"/>
    <property type="molecule type" value="Genomic_DNA"/>
</dbReference>
<name>A0ABD4T006_9CYAN</name>
<sequence>MNSPAFPTTHQWTWRGHRVRYQTLGDRGSAVILIHGFGASGDHWRHNLAALATQHRVYALDLMGFGFSDKPNPQSFSYTFETWADQVLDFCEAVVQAPVHLIGNSIGCIVALQAAVQDPHRCHSLSLLDCSLRLLHERKRPTLPWYQQISTPIFQRVLGLPPVGQFFFSQVARPGAIANFLRQAYHNSAAVTQDLVEYIYRPALEPGAAAVFLSFIQYSHGPLAEDLLPQVRCPVLILWGAEDPWEPLALGQDLAQFDCVEDFIALPGVGHCPQDEAPDQVNPILLQWLDRQTPQLHNHKHKLTL</sequence>
<dbReference type="Gene3D" id="3.40.50.1820">
    <property type="entry name" value="alpha/beta hydrolase"/>
    <property type="match status" value="1"/>
</dbReference>
<dbReference type="Pfam" id="PF12697">
    <property type="entry name" value="Abhydrolase_6"/>
    <property type="match status" value="1"/>
</dbReference>
<keyword evidence="2" id="KW-0378">Hydrolase</keyword>
<dbReference type="SUPFAM" id="SSF53474">
    <property type="entry name" value="alpha/beta-Hydrolases"/>
    <property type="match status" value="1"/>
</dbReference>
<evidence type="ECO:0000313" key="2">
    <source>
        <dbReference type="EMBL" id="MCM1981889.1"/>
    </source>
</evidence>
<dbReference type="PANTHER" id="PTHR46438:SF12">
    <property type="entry name" value="ALPHA_BETA-HYDROLASES SUPERFAMILY PROTEIN"/>
    <property type="match status" value="1"/>
</dbReference>
<comment type="caution">
    <text evidence="2">The sequence shown here is derived from an EMBL/GenBank/DDBJ whole genome shotgun (WGS) entry which is preliminary data.</text>
</comment>
<dbReference type="GO" id="GO:0016787">
    <property type="term" value="F:hydrolase activity"/>
    <property type="evidence" value="ECO:0007669"/>
    <property type="project" value="UniProtKB-KW"/>
</dbReference>
<organism evidence="2 3">
    <name type="scientific">Lyngbya confervoides BDU141951</name>
    <dbReference type="NCBI Taxonomy" id="1574623"/>
    <lineage>
        <taxon>Bacteria</taxon>
        <taxon>Bacillati</taxon>
        <taxon>Cyanobacteriota</taxon>
        <taxon>Cyanophyceae</taxon>
        <taxon>Oscillatoriophycideae</taxon>
        <taxon>Oscillatoriales</taxon>
        <taxon>Microcoleaceae</taxon>
        <taxon>Lyngbya</taxon>
    </lineage>
</organism>
<dbReference type="PANTHER" id="PTHR46438">
    <property type="entry name" value="ALPHA/BETA-HYDROLASES SUPERFAMILY PROTEIN"/>
    <property type="match status" value="1"/>
</dbReference>
<reference evidence="2 3" key="1">
    <citation type="journal article" date="2015" name="Genome Announc.">
        <title>Draft Genome Sequence of Filamentous Marine Cyanobacterium Lyngbya confervoides Strain BDU141951.</title>
        <authorList>
            <person name="Chandrababunaidu M.M."/>
            <person name="Sen D."/>
            <person name="Tripathy S."/>
        </authorList>
    </citation>
    <scope>NUCLEOTIDE SEQUENCE [LARGE SCALE GENOMIC DNA]</scope>
    <source>
        <strain evidence="2 3">BDU141951</strain>
    </source>
</reference>
<protein>
    <submittedName>
        <fullName evidence="2">Alpha/beta fold hydrolase</fullName>
    </submittedName>
</protein>
<evidence type="ECO:0000313" key="3">
    <source>
        <dbReference type="Proteomes" id="UP000031561"/>
    </source>
</evidence>
<accession>A0ABD4T006</accession>
<evidence type="ECO:0000259" key="1">
    <source>
        <dbReference type="Pfam" id="PF12697"/>
    </source>
</evidence>
<feature type="domain" description="AB hydrolase-1" evidence="1">
    <location>
        <begin position="31"/>
        <end position="282"/>
    </location>
</feature>
<dbReference type="Proteomes" id="UP000031561">
    <property type="component" value="Unassembled WGS sequence"/>
</dbReference>
<dbReference type="PRINTS" id="PR00111">
    <property type="entry name" value="ABHYDROLASE"/>
</dbReference>
<dbReference type="RefSeq" id="WP_166280040.1">
    <property type="nucleotide sequence ID" value="NZ_JTHE03000023.1"/>
</dbReference>
<dbReference type="InterPro" id="IPR000073">
    <property type="entry name" value="AB_hydrolase_1"/>
</dbReference>
<proteinExistence type="predicted"/>
<keyword evidence="3" id="KW-1185">Reference proteome</keyword>
<dbReference type="InterPro" id="IPR029058">
    <property type="entry name" value="AB_hydrolase_fold"/>
</dbReference>
<gene>
    <name evidence="2" type="ORF">QQ91_0003460</name>
</gene>
<dbReference type="AlphaFoldDB" id="A0ABD4T006"/>